<dbReference type="AlphaFoldDB" id="A0A0F9BAV3"/>
<name>A0A0F9BAV3_9ZZZZ</name>
<accession>A0A0F9BAV3</accession>
<dbReference type="EMBL" id="LAZR01041849">
    <property type="protein sequence ID" value="KKL10952.1"/>
    <property type="molecule type" value="Genomic_DNA"/>
</dbReference>
<organism evidence="1">
    <name type="scientific">marine sediment metagenome</name>
    <dbReference type="NCBI Taxonomy" id="412755"/>
    <lineage>
        <taxon>unclassified sequences</taxon>
        <taxon>metagenomes</taxon>
        <taxon>ecological metagenomes</taxon>
    </lineage>
</organism>
<proteinExistence type="predicted"/>
<comment type="caution">
    <text evidence="1">The sequence shown here is derived from an EMBL/GenBank/DDBJ whole genome shotgun (WGS) entry which is preliminary data.</text>
</comment>
<gene>
    <name evidence="1" type="ORF">LCGC14_2550690</name>
</gene>
<feature type="non-terminal residue" evidence="1">
    <location>
        <position position="43"/>
    </location>
</feature>
<sequence>MPELKYKKGKPWLVLTPEMKQFEKSTGKSAVFRGKITGQFEYW</sequence>
<reference evidence="1" key="1">
    <citation type="journal article" date="2015" name="Nature">
        <title>Complex archaea that bridge the gap between prokaryotes and eukaryotes.</title>
        <authorList>
            <person name="Spang A."/>
            <person name="Saw J.H."/>
            <person name="Jorgensen S.L."/>
            <person name="Zaremba-Niedzwiedzka K."/>
            <person name="Martijn J."/>
            <person name="Lind A.E."/>
            <person name="van Eijk R."/>
            <person name="Schleper C."/>
            <person name="Guy L."/>
            <person name="Ettema T.J."/>
        </authorList>
    </citation>
    <scope>NUCLEOTIDE SEQUENCE</scope>
</reference>
<evidence type="ECO:0000313" key="1">
    <source>
        <dbReference type="EMBL" id="KKL10952.1"/>
    </source>
</evidence>
<protein>
    <submittedName>
        <fullName evidence="1">Uncharacterized protein</fullName>
    </submittedName>
</protein>